<protein>
    <submittedName>
        <fullName evidence="1">Uncharacterized protein</fullName>
    </submittedName>
</protein>
<sequence length="74" mass="8461">MEDCVWGAFTERKLLIKGLEMGGREPTLGSCEQRRGERSRGILRKKTTTTVTVKGFMWGPPRSRQISEWFEGLS</sequence>
<evidence type="ECO:0000313" key="2">
    <source>
        <dbReference type="Proteomes" id="UP000233551"/>
    </source>
</evidence>
<comment type="caution">
    <text evidence="1">The sequence shown here is derived from an EMBL/GenBank/DDBJ whole genome shotgun (WGS) entry which is preliminary data.</text>
</comment>
<keyword evidence="2" id="KW-1185">Reference proteome</keyword>
<reference evidence="1 2" key="1">
    <citation type="submission" date="2017-11" db="EMBL/GenBank/DDBJ databases">
        <title>De-novo sequencing of pomegranate (Punica granatum L.) genome.</title>
        <authorList>
            <person name="Akparov Z."/>
            <person name="Amiraslanov A."/>
            <person name="Hajiyeva S."/>
            <person name="Abbasov M."/>
            <person name="Kaur K."/>
            <person name="Hamwieh A."/>
            <person name="Solovyev V."/>
            <person name="Salamov A."/>
            <person name="Braich B."/>
            <person name="Kosarev P."/>
            <person name="Mahmoud A."/>
            <person name="Hajiyev E."/>
            <person name="Babayeva S."/>
            <person name="Izzatullayeva V."/>
            <person name="Mammadov A."/>
            <person name="Mammadov A."/>
            <person name="Sharifova S."/>
            <person name="Ojaghi J."/>
            <person name="Eynullazada K."/>
            <person name="Bayramov B."/>
            <person name="Abdulazimova A."/>
            <person name="Shahmuradov I."/>
        </authorList>
    </citation>
    <scope>NUCLEOTIDE SEQUENCE [LARGE SCALE GENOMIC DNA]</scope>
    <source>
        <strain evidence="2">cv. AG2017</strain>
        <tissue evidence="1">Leaf</tissue>
    </source>
</reference>
<evidence type="ECO:0000313" key="1">
    <source>
        <dbReference type="EMBL" id="PKI67364.1"/>
    </source>
</evidence>
<accession>A0A2I0KFT4</accession>
<name>A0A2I0KFT4_PUNGR</name>
<proteinExistence type="predicted"/>
<organism evidence="1 2">
    <name type="scientific">Punica granatum</name>
    <name type="common">Pomegranate</name>
    <dbReference type="NCBI Taxonomy" id="22663"/>
    <lineage>
        <taxon>Eukaryota</taxon>
        <taxon>Viridiplantae</taxon>
        <taxon>Streptophyta</taxon>
        <taxon>Embryophyta</taxon>
        <taxon>Tracheophyta</taxon>
        <taxon>Spermatophyta</taxon>
        <taxon>Magnoliopsida</taxon>
        <taxon>eudicotyledons</taxon>
        <taxon>Gunneridae</taxon>
        <taxon>Pentapetalae</taxon>
        <taxon>rosids</taxon>
        <taxon>malvids</taxon>
        <taxon>Myrtales</taxon>
        <taxon>Lythraceae</taxon>
        <taxon>Punica</taxon>
    </lineage>
</organism>
<dbReference type="EMBL" id="PGOL01000615">
    <property type="protein sequence ID" value="PKI67364.1"/>
    <property type="molecule type" value="Genomic_DNA"/>
</dbReference>
<dbReference type="Proteomes" id="UP000233551">
    <property type="component" value="Unassembled WGS sequence"/>
</dbReference>
<gene>
    <name evidence="1" type="ORF">CRG98_012234</name>
</gene>
<dbReference type="AlphaFoldDB" id="A0A2I0KFT4"/>